<reference evidence="1 2" key="1">
    <citation type="journal article" date="2004" name="Proc. Natl. Acad. Sci. U.S.A.">
        <title>Comparison of the genome of the oral pathogen Treponema denticola with other spirochete genomes.</title>
        <authorList>
            <person name="Seshadri R."/>
            <person name="Myers G.S."/>
            <person name="Tettelin H."/>
            <person name="Eisen J.A."/>
            <person name="Heidelberg J.F."/>
            <person name="Dodson R.J."/>
            <person name="Davidsen T.M."/>
            <person name="DeBoy R.T."/>
            <person name="Fouts D.E."/>
            <person name="Haft D.H."/>
            <person name="Selengut J."/>
            <person name="Ren Q."/>
            <person name="Brinkac L.M."/>
            <person name="Madupu R."/>
            <person name="Kolonay J."/>
            <person name="Durkin S.A."/>
            <person name="Daugherty S.C."/>
            <person name="Shetty J."/>
            <person name="Shvartsbeyn A."/>
            <person name="Gebregeorgis E."/>
            <person name="Geer K."/>
            <person name="Tsegaye G."/>
            <person name="Malek J."/>
            <person name="Ayodeji B."/>
            <person name="Shatsman S."/>
            <person name="McLeod M.P."/>
            <person name="Smajs D."/>
            <person name="Howell J.K."/>
            <person name="Pal S."/>
            <person name="Amin A."/>
            <person name="Vashisth P."/>
            <person name="McNeill T.Z."/>
            <person name="Xiang Q."/>
            <person name="Sodergren E."/>
            <person name="Baca E."/>
            <person name="Weinstock G.M."/>
            <person name="Norris S.J."/>
            <person name="Fraser C.M."/>
            <person name="Paulsen I.T."/>
        </authorList>
    </citation>
    <scope>NUCLEOTIDE SEQUENCE [LARGE SCALE GENOMIC DNA]</scope>
    <source>
        <strain evidence="2">ATCC 35405 / DSM 14222 / CIP 103919 / JCM 8153 / KCTC 15104</strain>
    </source>
</reference>
<dbReference type="KEGG" id="tde:TDE_1780"/>
<dbReference type="PaxDb" id="243275-TDE_1780"/>
<accession>Q73LT2</accession>
<dbReference type="GeneID" id="80458132"/>
<dbReference type="HOGENOM" id="CLU_3278173_0_0_12"/>
<dbReference type="AlphaFoldDB" id="Q73LT2"/>
<keyword evidence="2" id="KW-1185">Reference proteome</keyword>
<dbReference type="EMBL" id="AE017226">
    <property type="protein sequence ID" value="AAS12295.1"/>
    <property type="molecule type" value="Genomic_DNA"/>
</dbReference>
<dbReference type="OrthoDB" id="9973020at2"/>
<evidence type="ECO:0000313" key="1">
    <source>
        <dbReference type="EMBL" id="AAS12295.1"/>
    </source>
</evidence>
<proteinExistence type="predicted"/>
<gene>
    <name evidence="1" type="ordered locus">TDE_1780</name>
</gene>
<evidence type="ECO:0000313" key="2">
    <source>
        <dbReference type="Proteomes" id="UP000008212"/>
    </source>
</evidence>
<organism evidence="1 2">
    <name type="scientific">Treponema denticola (strain ATCC 35405 / DSM 14222 / CIP 103919 / JCM 8153 / KCTC 15104)</name>
    <dbReference type="NCBI Taxonomy" id="243275"/>
    <lineage>
        <taxon>Bacteria</taxon>
        <taxon>Pseudomonadati</taxon>
        <taxon>Spirochaetota</taxon>
        <taxon>Spirochaetia</taxon>
        <taxon>Spirochaetales</taxon>
        <taxon>Treponemataceae</taxon>
        <taxon>Treponema</taxon>
    </lineage>
</organism>
<dbReference type="Proteomes" id="UP000008212">
    <property type="component" value="Chromosome"/>
</dbReference>
<dbReference type="RefSeq" id="WP_010957037.1">
    <property type="nucleotide sequence ID" value="NC_002967.9"/>
</dbReference>
<dbReference type="STRING" id="243275.TDE_1780"/>
<name>Q73LT2_TREDE</name>
<protein>
    <submittedName>
        <fullName evidence="1">Uncharacterized protein</fullName>
    </submittedName>
</protein>
<sequence>MLNHYSDSILLTDDEGSIKIIKEFDEELYGFLISLRMDNCP</sequence>